<dbReference type="SUPFAM" id="SSF46785">
    <property type="entry name" value="Winged helix' DNA-binding domain"/>
    <property type="match status" value="1"/>
</dbReference>
<evidence type="ECO:0000313" key="5">
    <source>
        <dbReference type="Proteomes" id="UP000028782"/>
    </source>
</evidence>
<gene>
    <name evidence="4" type="ORF">O987_19915</name>
</gene>
<dbReference type="InterPro" id="IPR000182">
    <property type="entry name" value="GNAT_dom"/>
</dbReference>
<dbReference type="Pfam" id="PF00583">
    <property type="entry name" value="Acetyltransf_1"/>
    <property type="match status" value="1"/>
</dbReference>
<protein>
    <submittedName>
        <fullName evidence="4">MarR family transcriptional regulator</fullName>
    </submittedName>
</protein>
<dbReference type="SUPFAM" id="SSF55729">
    <property type="entry name" value="Acyl-CoA N-acyltransferases (Nat)"/>
    <property type="match status" value="1"/>
</dbReference>
<dbReference type="GO" id="GO:0003700">
    <property type="term" value="F:DNA-binding transcription factor activity"/>
    <property type="evidence" value="ECO:0007669"/>
    <property type="project" value="InterPro"/>
</dbReference>
<accession>A0A076PXI9</accession>
<dbReference type="PROSITE" id="PS51186">
    <property type="entry name" value="GNAT"/>
    <property type="match status" value="1"/>
</dbReference>
<dbReference type="RefSeq" id="WP_043374099.1">
    <property type="nucleotide sequence ID" value="NZ_CP006704.1"/>
</dbReference>
<dbReference type="InterPro" id="IPR000835">
    <property type="entry name" value="HTH_MarR-typ"/>
</dbReference>
<dbReference type="InterPro" id="IPR016181">
    <property type="entry name" value="Acyl_CoA_acyltransferase"/>
</dbReference>
<evidence type="ECO:0000313" key="4">
    <source>
        <dbReference type="EMBL" id="AIJ48077.1"/>
    </source>
</evidence>
<dbReference type="InterPro" id="IPR050769">
    <property type="entry name" value="NAT_camello-type"/>
</dbReference>
<dbReference type="PANTHER" id="PTHR13947">
    <property type="entry name" value="GNAT FAMILY N-ACETYLTRANSFERASE"/>
    <property type="match status" value="1"/>
</dbReference>
<dbReference type="Gene3D" id="1.10.10.10">
    <property type="entry name" value="Winged helix-like DNA-binding domain superfamily/Winged helix DNA-binding domain"/>
    <property type="match status" value="1"/>
</dbReference>
<dbReference type="Gene3D" id="3.40.630.30">
    <property type="match status" value="1"/>
</dbReference>
<proteinExistence type="predicted"/>
<evidence type="ECO:0000256" key="1">
    <source>
        <dbReference type="ARBA" id="ARBA00022679"/>
    </source>
</evidence>
<dbReference type="SMART" id="SM00347">
    <property type="entry name" value="HTH_MARR"/>
    <property type="match status" value="1"/>
</dbReference>
<dbReference type="EMBL" id="CP006704">
    <property type="protein sequence ID" value="AIJ48077.1"/>
    <property type="molecule type" value="Genomic_DNA"/>
</dbReference>
<organism evidence="4 5">
    <name type="scientific">Comamonas testosteroni TK102</name>
    <dbReference type="NCBI Taxonomy" id="1392005"/>
    <lineage>
        <taxon>Bacteria</taxon>
        <taxon>Pseudomonadati</taxon>
        <taxon>Pseudomonadota</taxon>
        <taxon>Betaproteobacteria</taxon>
        <taxon>Burkholderiales</taxon>
        <taxon>Comamonadaceae</taxon>
        <taxon>Comamonas</taxon>
    </lineage>
</organism>
<dbReference type="Pfam" id="PF12802">
    <property type="entry name" value="MarR_2"/>
    <property type="match status" value="1"/>
</dbReference>
<evidence type="ECO:0000259" key="3">
    <source>
        <dbReference type="PROSITE" id="PS51186"/>
    </source>
</evidence>
<reference evidence="4 5" key="1">
    <citation type="journal article" date="2014" name="Genome Announc.">
        <title>Complete Genome Sequence of Polychlorinated Biphenyl Degrader Comamonas testosteroni TK102 (NBRC 109938).</title>
        <authorList>
            <person name="Fukuda K."/>
            <person name="Hosoyama A."/>
            <person name="Tsuchikane K."/>
            <person name="Ohji S."/>
            <person name="Yamazoe A."/>
            <person name="Fujita N."/>
            <person name="Shintani M."/>
            <person name="Kimbara K."/>
        </authorList>
    </citation>
    <scope>NUCLEOTIDE SEQUENCE [LARGE SCALE GENOMIC DNA]</scope>
    <source>
        <strain evidence="4">TK102</strain>
    </source>
</reference>
<dbReference type="Proteomes" id="UP000028782">
    <property type="component" value="Chromosome"/>
</dbReference>
<dbReference type="PROSITE" id="PS50995">
    <property type="entry name" value="HTH_MARR_2"/>
    <property type="match status" value="1"/>
</dbReference>
<feature type="domain" description="N-acetyltransferase" evidence="3">
    <location>
        <begin position="154"/>
        <end position="305"/>
    </location>
</feature>
<evidence type="ECO:0000259" key="2">
    <source>
        <dbReference type="PROSITE" id="PS50995"/>
    </source>
</evidence>
<sequence length="315" mass="34901">MSNEPSLVEQIRAYSRSMARDWGFMGESIAGADLSPSAVHALLEIEEGNVNAKDLGTMLRLEKSSVSRMLRKLVEAGDVSESPDLHDSRLKQLSLTPAGRLRVESIHAHARAQVTHALERLNPGQKHTVSKGLQLYSAALSSRIQGDKEKPVVELVSGYQPGIIARITQMHAQYYSREAGLGQRFESVVAAGLAEFSDRLNHSQNRIWTAMHEGEIIGSVAIDGEDLEPGIAHLRWFIVDDSVRGSGAGRRLLSAALEFVDQQKFRETQLWTFSGLSAARHLYESYGFKCVEEWVGDQWGKQMLEQRFSRVGSGS</sequence>
<dbReference type="InterPro" id="IPR036390">
    <property type="entry name" value="WH_DNA-bd_sf"/>
</dbReference>
<dbReference type="CDD" id="cd04301">
    <property type="entry name" value="NAT_SF"/>
    <property type="match status" value="1"/>
</dbReference>
<feature type="domain" description="HTH marR-type" evidence="2">
    <location>
        <begin position="4"/>
        <end position="141"/>
    </location>
</feature>
<dbReference type="InterPro" id="IPR036388">
    <property type="entry name" value="WH-like_DNA-bd_sf"/>
</dbReference>
<dbReference type="AlphaFoldDB" id="A0A076PXI9"/>
<dbReference type="GO" id="GO:0008080">
    <property type="term" value="F:N-acetyltransferase activity"/>
    <property type="evidence" value="ECO:0007669"/>
    <property type="project" value="InterPro"/>
</dbReference>
<dbReference type="HOGENOM" id="CLU_065219_0_1_4"/>
<name>A0A076PXI9_COMTE</name>
<keyword evidence="1" id="KW-0808">Transferase</keyword>
<dbReference type="PANTHER" id="PTHR13947:SF37">
    <property type="entry name" value="LD18367P"/>
    <property type="match status" value="1"/>
</dbReference>
<dbReference type="KEGG" id="ctes:O987_19915"/>